<dbReference type="EMBL" id="UZAN01046696">
    <property type="protein sequence ID" value="VDP84483.1"/>
    <property type="molecule type" value="Genomic_DNA"/>
</dbReference>
<sequence length="96" mass="11024">MRRQRLRKQQNLQSTRSVPNQSHALHRFSPKPIPMHPLVRVTSTNPDNAQLLPRGTGVPFEDEDEVDLLVETVPGSTQQNDTAWINMLHSPRSKHR</sequence>
<dbReference type="WBParaSite" id="ECPE_0000898201-mRNA-1">
    <property type="protein sequence ID" value="ECPE_0000898201-mRNA-1"/>
    <property type="gene ID" value="ECPE_0000898201"/>
</dbReference>
<evidence type="ECO:0000313" key="2">
    <source>
        <dbReference type="EMBL" id="VDP84483.1"/>
    </source>
</evidence>
<evidence type="ECO:0000256" key="1">
    <source>
        <dbReference type="SAM" id="MobiDB-lite"/>
    </source>
</evidence>
<gene>
    <name evidence="2" type="ORF">ECPE_LOCUS8954</name>
</gene>
<reference evidence="2 3" key="2">
    <citation type="submission" date="2018-11" db="EMBL/GenBank/DDBJ databases">
        <authorList>
            <consortium name="Pathogen Informatics"/>
        </authorList>
    </citation>
    <scope>NUCLEOTIDE SEQUENCE [LARGE SCALE GENOMIC DNA]</scope>
    <source>
        <strain evidence="2 3">Egypt</strain>
    </source>
</reference>
<feature type="region of interest" description="Disordered" evidence="1">
    <location>
        <begin position="74"/>
        <end position="96"/>
    </location>
</feature>
<organism evidence="4">
    <name type="scientific">Echinostoma caproni</name>
    <dbReference type="NCBI Taxonomy" id="27848"/>
    <lineage>
        <taxon>Eukaryota</taxon>
        <taxon>Metazoa</taxon>
        <taxon>Spiralia</taxon>
        <taxon>Lophotrochozoa</taxon>
        <taxon>Platyhelminthes</taxon>
        <taxon>Trematoda</taxon>
        <taxon>Digenea</taxon>
        <taxon>Plagiorchiida</taxon>
        <taxon>Echinostomata</taxon>
        <taxon>Echinostomatoidea</taxon>
        <taxon>Echinostomatidae</taxon>
        <taxon>Echinostoma</taxon>
    </lineage>
</organism>
<accession>A0A183APR9</accession>
<dbReference type="AlphaFoldDB" id="A0A183APR9"/>
<evidence type="ECO:0000313" key="4">
    <source>
        <dbReference type="WBParaSite" id="ECPE_0000898201-mRNA-1"/>
    </source>
</evidence>
<reference evidence="4" key="1">
    <citation type="submission" date="2016-06" db="UniProtKB">
        <authorList>
            <consortium name="WormBaseParasite"/>
        </authorList>
    </citation>
    <scope>IDENTIFICATION</scope>
</reference>
<feature type="compositionally biased region" description="Polar residues" evidence="1">
    <location>
        <begin position="14"/>
        <end position="23"/>
    </location>
</feature>
<dbReference type="Proteomes" id="UP000272942">
    <property type="component" value="Unassembled WGS sequence"/>
</dbReference>
<protein>
    <submittedName>
        <fullName evidence="2 4">Uncharacterized protein</fullName>
    </submittedName>
</protein>
<name>A0A183APR9_9TREM</name>
<proteinExistence type="predicted"/>
<feature type="compositionally biased region" description="Polar residues" evidence="1">
    <location>
        <begin position="74"/>
        <end position="83"/>
    </location>
</feature>
<feature type="region of interest" description="Disordered" evidence="1">
    <location>
        <begin position="1"/>
        <end position="35"/>
    </location>
</feature>
<evidence type="ECO:0000313" key="3">
    <source>
        <dbReference type="Proteomes" id="UP000272942"/>
    </source>
</evidence>
<keyword evidence="3" id="KW-1185">Reference proteome</keyword>